<comment type="caution">
    <text evidence="1">The sequence shown here is derived from an EMBL/GenBank/DDBJ whole genome shotgun (WGS) entry which is preliminary data.</text>
</comment>
<dbReference type="Proteomes" id="UP000805193">
    <property type="component" value="Unassembled WGS sequence"/>
</dbReference>
<proteinExistence type="predicted"/>
<reference evidence="1 2" key="1">
    <citation type="journal article" date="2020" name="Cell">
        <title>Large-Scale Comparative Analyses of Tick Genomes Elucidate Their Genetic Diversity and Vector Capacities.</title>
        <authorList>
            <consortium name="Tick Genome and Microbiome Consortium (TIGMIC)"/>
            <person name="Jia N."/>
            <person name="Wang J."/>
            <person name="Shi W."/>
            <person name="Du L."/>
            <person name="Sun Y."/>
            <person name="Zhan W."/>
            <person name="Jiang J.F."/>
            <person name="Wang Q."/>
            <person name="Zhang B."/>
            <person name="Ji P."/>
            <person name="Bell-Sakyi L."/>
            <person name="Cui X.M."/>
            <person name="Yuan T.T."/>
            <person name="Jiang B.G."/>
            <person name="Yang W.F."/>
            <person name="Lam T.T."/>
            <person name="Chang Q.C."/>
            <person name="Ding S.J."/>
            <person name="Wang X.J."/>
            <person name="Zhu J.G."/>
            <person name="Ruan X.D."/>
            <person name="Zhao L."/>
            <person name="Wei J.T."/>
            <person name="Ye R.Z."/>
            <person name="Que T.C."/>
            <person name="Du C.H."/>
            <person name="Zhou Y.H."/>
            <person name="Cheng J.X."/>
            <person name="Dai P.F."/>
            <person name="Guo W.B."/>
            <person name="Han X.H."/>
            <person name="Huang E.J."/>
            <person name="Li L.F."/>
            <person name="Wei W."/>
            <person name="Gao Y.C."/>
            <person name="Liu J.Z."/>
            <person name="Shao H.Z."/>
            <person name="Wang X."/>
            <person name="Wang C.C."/>
            <person name="Yang T.C."/>
            <person name="Huo Q.B."/>
            <person name="Li W."/>
            <person name="Chen H.Y."/>
            <person name="Chen S.E."/>
            <person name="Zhou L.G."/>
            <person name="Ni X.B."/>
            <person name="Tian J.H."/>
            <person name="Sheng Y."/>
            <person name="Liu T."/>
            <person name="Pan Y.S."/>
            <person name="Xia L.Y."/>
            <person name="Li J."/>
            <person name="Zhao F."/>
            <person name="Cao W.C."/>
        </authorList>
    </citation>
    <scope>NUCLEOTIDE SEQUENCE [LARGE SCALE GENOMIC DNA]</scope>
    <source>
        <strain evidence="1">Iper-2018</strain>
    </source>
</reference>
<sequence length="443" mass="48356">LDSTGKYPTGLFQGTQTDLGAFDECLETVVHDEFGLEKVRAQYCSVYINVVNDTSFADAMLPAMKMSNARGFEASERTCQAGSGNCVATHRSVLGTINDIYVLPSYHAACYFAGGITYLLIEKYGSAKMPKVVTGVLWTVAAACCLVCVFVKYDWNRGRAPKVDWPKMVVAFCDKILWAASKLRVWDCPAARKREGPQYCTSLAARRRATPLHPRIPDDNLGLATIASFWVYKRRARHSARTAAAAEYGTGRYGKGKSSGEGEEAEEVRRLPNEEGRGGKGAFSPGVASHGSRAGEIRSAAGTLSPVNNHRVLRIRSSSFGVHLMFLESVVEASSRLPDVPGPAGQGDRLHFLRHAGGQPKPTVRTASEGRLPCRFVFGYLAKIGYKLAGQADLRDFTGHQKISLCTKKHATKFAACMTEKVYAIPLSCGARYIEQTGRFFND</sequence>
<gene>
    <name evidence="1" type="ORF">HPB47_005245</name>
</gene>
<feature type="non-terminal residue" evidence="1">
    <location>
        <position position="1"/>
    </location>
</feature>
<name>A0AC60PDH5_IXOPE</name>
<keyword evidence="2" id="KW-1185">Reference proteome</keyword>
<dbReference type="EMBL" id="JABSTQ010010783">
    <property type="protein sequence ID" value="KAG0417937.1"/>
    <property type="molecule type" value="Genomic_DNA"/>
</dbReference>
<evidence type="ECO:0000313" key="2">
    <source>
        <dbReference type="Proteomes" id="UP000805193"/>
    </source>
</evidence>
<protein>
    <submittedName>
        <fullName evidence="1">Uncharacterized protein</fullName>
    </submittedName>
</protein>
<organism evidence="1 2">
    <name type="scientific">Ixodes persulcatus</name>
    <name type="common">Taiga tick</name>
    <dbReference type="NCBI Taxonomy" id="34615"/>
    <lineage>
        <taxon>Eukaryota</taxon>
        <taxon>Metazoa</taxon>
        <taxon>Ecdysozoa</taxon>
        <taxon>Arthropoda</taxon>
        <taxon>Chelicerata</taxon>
        <taxon>Arachnida</taxon>
        <taxon>Acari</taxon>
        <taxon>Parasitiformes</taxon>
        <taxon>Ixodida</taxon>
        <taxon>Ixodoidea</taxon>
        <taxon>Ixodidae</taxon>
        <taxon>Ixodinae</taxon>
        <taxon>Ixodes</taxon>
    </lineage>
</organism>
<evidence type="ECO:0000313" key="1">
    <source>
        <dbReference type="EMBL" id="KAG0417937.1"/>
    </source>
</evidence>
<accession>A0AC60PDH5</accession>